<sequence>MEAAFVVQWAKPRRKYPEGTLGVSASNPGYQEGGEERELQTQRDRDHDIWLQQQENSLSHTAEGQRATINTVRVSQGTRDPLVHHGSTLVTKGIALPVAAPVPPRPELSRSTGFRGSQPGAPGVAFLNGNTLPGSGDLDGSPCQSMRCSRTHPDRCGGDSLLACWWDANCKVNEVLDDGLSRHCYCAVRGVGAKGNVGERGGPGLRASLRSGVCLYGPESGLRVLAV</sequence>
<evidence type="ECO:0000313" key="3">
    <source>
        <dbReference type="Proteomes" id="UP000011518"/>
    </source>
</evidence>
<proteinExistence type="predicted"/>
<organism evidence="2 3">
    <name type="scientific">Tupaia chinensis</name>
    <name type="common">Chinese tree shrew</name>
    <name type="synonym">Tupaia belangeri chinensis</name>
    <dbReference type="NCBI Taxonomy" id="246437"/>
    <lineage>
        <taxon>Eukaryota</taxon>
        <taxon>Metazoa</taxon>
        <taxon>Chordata</taxon>
        <taxon>Craniata</taxon>
        <taxon>Vertebrata</taxon>
        <taxon>Euteleostomi</taxon>
        <taxon>Mammalia</taxon>
        <taxon>Eutheria</taxon>
        <taxon>Euarchontoglires</taxon>
        <taxon>Scandentia</taxon>
        <taxon>Tupaiidae</taxon>
        <taxon>Tupaia</taxon>
    </lineage>
</organism>
<dbReference type="AlphaFoldDB" id="L9KT51"/>
<keyword evidence="3" id="KW-1185">Reference proteome</keyword>
<evidence type="ECO:0000256" key="1">
    <source>
        <dbReference type="SAM" id="MobiDB-lite"/>
    </source>
</evidence>
<dbReference type="Proteomes" id="UP000011518">
    <property type="component" value="Unassembled WGS sequence"/>
</dbReference>
<dbReference type="InParanoid" id="L9KT51"/>
<evidence type="ECO:0000313" key="2">
    <source>
        <dbReference type="EMBL" id="ELW65971.1"/>
    </source>
</evidence>
<feature type="region of interest" description="Disordered" evidence="1">
    <location>
        <begin position="16"/>
        <end position="42"/>
    </location>
</feature>
<accession>L9KT51</accession>
<gene>
    <name evidence="2" type="ORF">TREES_T100011930</name>
</gene>
<dbReference type="EMBL" id="KB320665">
    <property type="protein sequence ID" value="ELW65971.1"/>
    <property type="molecule type" value="Genomic_DNA"/>
</dbReference>
<name>L9KT51_TUPCH</name>
<reference evidence="3" key="2">
    <citation type="journal article" date="2013" name="Nat. Commun.">
        <title>Genome of the Chinese tree shrew.</title>
        <authorList>
            <person name="Fan Y."/>
            <person name="Huang Z.Y."/>
            <person name="Cao C.C."/>
            <person name="Chen C.S."/>
            <person name="Chen Y.X."/>
            <person name="Fan D.D."/>
            <person name="He J."/>
            <person name="Hou H.L."/>
            <person name="Hu L."/>
            <person name="Hu X.T."/>
            <person name="Jiang X.T."/>
            <person name="Lai R."/>
            <person name="Lang Y.S."/>
            <person name="Liang B."/>
            <person name="Liao S.G."/>
            <person name="Mu D."/>
            <person name="Ma Y.Y."/>
            <person name="Niu Y.Y."/>
            <person name="Sun X.Q."/>
            <person name="Xia J.Q."/>
            <person name="Xiao J."/>
            <person name="Xiong Z.Q."/>
            <person name="Xu L."/>
            <person name="Yang L."/>
            <person name="Zhang Y."/>
            <person name="Zhao W."/>
            <person name="Zhao X.D."/>
            <person name="Zheng Y.T."/>
            <person name="Zhou J.M."/>
            <person name="Zhu Y.B."/>
            <person name="Zhang G.J."/>
            <person name="Wang J."/>
            <person name="Yao Y.G."/>
        </authorList>
    </citation>
    <scope>NUCLEOTIDE SEQUENCE [LARGE SCALE GENOMIC DNA]</scope>
</reference>
<reference evidence="3" key="1">
    <citation type="submission" date="2012-07" db="EMBL/GenBank/DDBJ databases">
        <title>Genome of the Chinese tree shrew, a rising model animal genetically related to primates.</title>
        <authorList>
            <person name="Zhang G."/>
            <person name="Fan Y."/>
            <person name="Yao Y."/>
            <person name="Huang Z."/>
        </authorList>
    </citation>
    <scope>NUCLEOTIDE SEQUENCE [LARGE SCALE GENOMIC DNA]</scope>
</reference>
<protein>
    <submittedName>
        <fullName evidence="2">Uncharacterized protein</fullName>
    </submittedName>
</protein>